<feature type="region of interest" description="Disordered" evidence="6">
    <location>
        <begin position="189"/>
        <end position="208"/>
    </location>
</feature>
<evidence type="ECO:0000256" key="4">
    <source>
        <dbReference type="ARBA" id="ARBA00022989"/>
    </source>
</evidence>
<evidence type="ECO:0000313" key="8">
    <source>
        <dbReference type="EMBL" id="CAE0626232.1"/>
    </source>
</evidence>
<reference evidence="8" key="1">
    <citation type="submission" date="2021-01" db="EMBL/GenBank/DDBJ databases">
        <authorList>
            <person name="Corre E."/>
            <person name="Pelletier E."/>
            <person name="Niang G."/>
            <person name="Scheremetjew M."/>
            <person name="Finn R."/>
            <person name="Kale V."/>
            <person name="Holt S."/>
            <person name="Cochrane G."/>
            <person name="Meng A."/>
            <person name="Brown T."/>
            <person name="Cohen L."/>
        </authorList>
    </citation>
    <scope>NUCLEOTIDE SEQUENCE</scope>
    <source>
        <strain evidence="8">CCMP3107</strain>
    </source>
</reference>
<comment type="similarity">
    <text evidence="2">Belongs to the multi antimicrobial extrusion (MATE) (TC 2.A.66.1) family.</text>
</comment>
<dbReference type="AlphaFoldDB" id="A0A6V1NW93"/>
<feature type="transmembrane region" description="Helical" evidence="7">
    <location>
        <begin position="157"/>
        <end position="180"/>
    </location>
</feature>
<organism evidence="8">
    <name type="scientific">Heterosigma akashiwo</name>
    <name type="common">Chromophytic alga</name>
    <name type="synonym">Heterosigma carterae</name>
    <dbReference type="NCBI Taxonomy" id="2829"/>
    <lineage>
        <taxon>Eukaryota</taxon>
        <taxon>Sar</taxon>
        <taxon>Stramenopiles</taxon>
        <taxon>Ochrophyta</taxon>
        <taxon>Raphidophyceae</taxon>
        <taxon>Chattonellales</taxon>
        <taxon>Chattonellaceae</taxon>
        <taxon>Heterosigma</taxon>
    </lineage>
</organism>
<feature type="compositionally biased region" description="Polar residues" evidence="6">
    <location>
        <begin position="475"/>
        <end position="490"/>
    </location>
</feature>
<evidence type="ECO:0000256" key="1">
    <source>
        <dbReference type="ARBA" id="ARBA00004141"/>
    </source>
</evidence>
<evidence type="ECO:0000256" key="5">
    <source>
        <dbReference type="ARBA" id="ARBA00023136"/>
    </source>
</evidence>
<keyword evidence="4 7" id="KW-1133">Transmembrane helix</keyword>
<keyword evidence="3 7" id="KW-0812">Transmembrane</keyword>
<evidence type="ECO:0000313" key="9">
    <source>
        <dbReference type="EMBL" id="CAE0626233.1"/>
    </source>
</evidence>
<dbReference type="Pfam" id="PF01554">
    <property type="entry name" value="MatE"/>
    <property type="match status" value="1"/>
</dbReference>
<dbReference type="PANTHER" id="PTHR42893">
    <property type="entry name" value="PROTEIN DETOXIFICATION 44, CHLOROPLASTIC-RELATED"/>
    <property type="match status" value="1"/>
</dbReference>
<evidence type="ECO:0000256" key="3">
    <source>
        <dbReference type="ARBA" id="ARBA00022692"/>
    </source>
</evidence>
<dbReference type="GO" id="GO:0016020">
    <property type="term" value="C:membrane"/>
    <property type="evidence" value="ECO:0007669"/>
    <property type="project" value="UniProtKB-SubCell"/>
</dbReference>
<keyword evidence="5 7" id="KW-0472">Membrane</keyword>
<feature type="transmembrane region" description="Helical" evidence="7">
    <location>
        <begin position="314"/>
        <end position="335"/>
    </location>
</feature>
<feature type="transmembrane region" description="Helical" evidence="7">
    <location>
        <begin position="280"/>
        <end position="302"/>
    </location>
</feature>
<evidence type="ECO:0000256" key="7">
    <source>
        <dbReference type="SAM" id="Phobius"/>
    </source>
</evidence>
<evidence type="ECO:0000256" key="2">
    <source>
        <dbReference type="ARBA" id="ARBA00010199"/>
    </source>
</evidence>
<comment type="subcellular location">
    <subcellularLocation>
        <location evidence="1">Membrane</location>
        <topology evidence="1">Multi-pass membrane protein</topology>
    </subcellularLocation>
</comment>
<dbReference type="InterPro" id="IPR044644">
    <property type="entry name" value="DinF-like"/>
</dbReference>
<feature type="transmembrane region" description="Helical" evidence="7">
    <location>
        <begin position="222"/>
        <end position="246"/>
    </location>
</feature>
<dbReference type="EMBL" id="HBIU01011228">
    <property type="protein sequence ID" value="CAE0626233.1"/>
    <property type="molecule type" value="Transcribed_RNA"/>
</dbReference>
<dbReference type="PANTHER" id="PTHR42893:SF46">
    <property type="entry name" value="PROTEIN DETOXIFICATION 44, CHLOROPLASTIC"/>
    <property type="match status" value="1"/>
</dbReference>
<proteinExistence type="inferred from homology"/>
<evidence type="ECO:0000256" key="6">
    <source>
        <dbReference type="SAM" id="MobiDB-lite"/>
    </source>
</evidence>
<feature type="region of interest" description="Disordered" evidence="6">
    <location>
        <begin position="470"/>
        <end position="490"/>
    </location>
</feature>
<sequence>MIAPQEVIDAVIKDVAQLNVDDGLEEAVEACKERCAMQLKYIKPADWDRYTSAQQPWREEERRVVEEFLIRHRPAQMSNIALYTKIAALLPRKSARDVAVMIAAMRKEERNLFEEEEKRQQQKILQAQLAAAQAGAAAAAVNFSLDPILMFRLGMGVSGAAAATCIAEVVAAGIYGFLLLRRREQFGFAPPQPGPDAPAPVLGAKKPLPNLSRRRARRPLRAVVGGLVQGELALLRTLLVANGAMFARSLSLMATWACATATATRLGTAHVAAHQVVLSLWLFLALVVEAPGVAAQILAGRYHSVGKTKQLQSLLRRLIIVVFTSGCTMGALLWVGRGALPRLFATDPEVLSHCRRLLDILVLQQPVVGLTLVLESFLVGCGQFAYLARATVASAAATAGLIQLVGRGVLPGALARLLPGGGLPAAAAAPEVVHVWHCLTGFFFLRLVAVALRLADPVRGPLKPLVIAEEEEGNSSDAGSTHMPSGTGNL</sequence>
<gene>
    <name evidence="8" type="ORF">HAKA00212_LOCUS4907</name>
    <name evidence="9" type="ORF">HAKA00212_LOCUS4908</name>
</gene>
<dbReference type="GO" id="GO:0042910">
    <property type="term" value="F:xenobiotic transmembrane transporter activity"/>
    <property type="evidence" value="ECO:0007669"/>
    <property type="project" value="InterPro"/>
</dbReference>
<name>A0A6V1NW93_HETAK</name>
<dbReference type="InterPro" id="IPR002528">
    <property type="entry name" value="MATE_fam"/>
</dbReference>
<dbReference type="EMBL" id="HBIU01011227">
    <property type="protein sequence ID" value="CAE0626232.1"/>
    <property type="molecule type" value="Transcribed_RNA"/>
</dbReference>
<accession>A0A6V1NW93</accession>
<protein>
    <submittedName>
        <fullName evidence="8">Uncharacterized protein</fullName>
    </submittedName>
</protein>
<dbReference type="GO" id="GO:0015297">
    <property type="term" value="F:antiporter activity"/>
    <property type="evidence" value="ECO:0007669"/>
    <property type="project" value="InterPro"/>
</dbReference>